<comment type="caution">
    <text evidence="4">The sequence shown here is derived from an EMBL/GenBank/DDBJ whole genome shotgun (WGS) entry which is preliminary data.</text>
</comment>
<proteinExistence type="inferred from homology"/>
<dbReference type="EMBL" id="BAAFSV010000006">
    <property type="protein sequence ID" value="GAB1319864.1"/>
    <property type="molecule type" value="Genomic_DNA"/>
</dbReference>
<keyword evidence="1 4" id="KW-0696">RNA-directed RNA polymerase</keyword>
<dbReference type="EC" id="2.7.7.48" evidence="1"/>
<keyword evidence="1" id="KW-0548">Nucleotidyltransferase</keyword>
<dbReference type="RefSeq" id="XP_070921594.1">
    <property type="nucleotide sequence ID" value="XM_071065493.1"/>
</dbReference>
<feature type="compositionally biased region" description="Polar residues" evidence="2">
    <location>
        <begin position="161"/>
        <end position="175"/>
    </location>
</feature>
<evidence type="ECO:0000256" key="2">
    <source>
        <dbReference type="SAM" id="MobiDB-lite"/>
    </source>
</evidence>
<feature type="region of interest" description="Disordered" evidence="2">
    <location>
        <begin position="149"/>
        <end position="185"/>
    </location>
</feature>
<feature type="compositionally biased region" description="Polar residues" evidence="2">
    <location>
        <begin position="272"/>
        <end position="281"/>
    </location>
</feature>
<feature type="region of interest" description="Disordered" evidence="2">
    <location>
        <begin position="1359"/>
        <end position="1383"/>
    </location>
</feature>
<keyword evidence="1" id="KW-0808">Transferase</keyword>
<name>A0ABQ0GQ73_9PEZI</name>
<dbReference type="Pfam" id="PF05183">
    <property type="entry name" value="RdRP"/>
    <property type="match status" value="1"/>
</dbReference>
<keyword evidence="5" id="KW-1185">Reference proteome</keyword>
<evidence type="ECO:0000313" key="4">
    <source>
        <dbReference type="EMBL" id="GAB1319864.1"/>
    </source>
</evidence>
<feature type="region of interest" description="Disordered" evidence="2">
    <location>
        <begin position="220"/>
        <end position="244"/>
    </location>
</feature>
<evidence type="ECO:0000313" key="5">
    <source>
        <dbReference type="Proteomes" id="UP001628179"/>
    </source>
</evidence>
<accession>A0ABQ0GQ73</accession>
<feature type="region of interest" description="Disordered" evidence="2">
    <location>
        <begin position="99"/>
        <end position="120"/>
    </location>
</feature>
<dbReference type="InterPro" id="IPR007855">
    <property type="entry name" value="RDRP"/>
</dbReference>
<sequence length="1383" mass="155691">MVAYPSAAYPATPSKHDDSVEKIIQKLNVDYGLGIELPDSSLTPSRRKQLSEQDEQYARWDHICRGIRFLYYQRDGTLDHAIDAFFNEAKAASLRWVPKPRADPRTLPSPREPPKAGTAGQQWHLQTILIKVLDEFKAQKAPTLLIPQRNTGIADPHRNPSYDSDFNTIQTSPDSAGSKRSFDSDDDQVFKRLKVQQPAPSPYPPSVSAMSFASAIESLDNVPSRQRPGLVRQSPRKSASTRGRIEVEDGVSVRTSVSSRVSSVFSYHDGPNATQTTVEASSQEKRRAPVIAIREGPPSISAPRPLPVSEPTTAPSPAIAPQPHAVTGVTQDTYPRSPSISTAYSDFSDTDDVSIVEAAPQSAPGRQVGPKEQPVNRVNATLQARLHNIWPKFPRWLHEAPLAVAWEITRICLHCNVDLDDGSLSYNPAWATADIADLWRSLTNLDVFRGKSFPERPSTEVFAAALTSFECRGNTVVLSAALEFNPDRTGPIFLVDMKPLRFDEGCRLTRRFGPDRFFEILIPSPTAMNAPHIVKERGGAEQIIKWLTESPHSLVGRQWRAFYTKDAGYRKPVRELRLGPDAKAMFKDRVHFFAENGHNFRPMSSKKRLVVPPDDTIHQRTEFSVSQMLDWLLQLKKNESQSHLKLFSRIQLGLSKTFPAVTFEPEQIRHHLEDILSPIGKVMNDGIGRMSRSVAKKIRDTLGLSDIPSAIQGRMGSAKGMWLMDVTDTGDADWIETYPSQRKWDCDFASDPYHRTLEIRSISSELKSAGLNLQFLPVLEARARDPLLMRRAIGDRLVKDLEKHFESQKSAFKSPLHLRQWVAENTNNRSERVKHGHVPFLGGLPDNKGEILSLLLNSGFDLRKQKYGKEIVWELQKLRCDVLKTKMNIKVGRSAYIYMVVDFWGVLEENEVHVGFSSKFRDESDDTSYTLLADCDVLVARSPAHFVSDVQKVRAVFKSELHALKDVIVFSSKGNVPLADKLSGGDYDGDMAWVCWDPDIVNSFINADVPTEPDLSAYMDKDKTTFGELVRSTGRTGARARDEAVYDMISKSFWFAMQPNYLGICTNYKERLCYHNNSVSDNDAVILSSLVGKLVDQSKQGIIFDKARWERLQKELLGGRYLNDPAYKGDIWTGKGEPRHIIDYLKFSVAKPAIDRELEAFHRAMQADRDRSAGGDEEAAQWWDPDLAFYFEAFKSLTNESRTYRAVLEALTNSISNVEQEWKRCMSNRNPGLTYPEKVKQVYDKWCDIKPRDIGRGGSNKLNLNTAAFLEQPYLASREGTSYWALLKASTAFKIYYKTSPKFVWQMAGRQLAFIKAQMTSGEQAPLLITPLMYAASTPDGKFVKQYIARLDGEGSEYLDPEDAAFRDDDLGGEDDIRDDDVD</sequence>
<feature type="region of interest" description="Disordered" evidence="2">
    <location>
        <begin position="262"/>
        <end position="323"/>
    </location>
</feature>
<dbReference type="GO" id="GO:0003968">
    <property type="term" value="F:RNA-directed RNA polymerase activity"/>
    <property type="evidence" value="ECO:0007669"/>
    <property type="project" value="UniProtKB-KW"/>
</dbReference>
<dbReference type="Gene3D" id="1.10.8.790">
    <property type="entry name" value="RNA-dependent RNA polymerase, slab domain, helical subdomain-like"/>
    <property type="match status" value="1"/>
</dbReference>
<evidence type="ECO:0000256" key="1">
    <source>
        <dbReference type="RuleBase" id="RU363098"/>
    </source>
</evidence>
<feature type="compositionally biased region" description="Acidic residues" evidence="2">
    <location>
        <begin position="1371"/>
        <end position="1383"/>
    </location>
</feature>
<protein>
    <recommendedName>
        <fullName evidence="1">RNA-dependent RNA polymerase</fullName>
        <ecNumber evidence="1">2.7.7.48</ecNumber>
    </recommendedName>
</protein>
<dbReference type="PANTHER" id="PTHR23079:SF14">
    <property type="entry name" value="RNA-DEPENDENT RNA POLYMERASE"/>
    <property type="match status" value="1"/>
</dbReference>
<gene>
    <name evidence="4" type="ORF">MFIFM68171_10074</name>
</gene>
<dbReference type="PANTHER" id="PTHR23079">
    <property type="entry name" value="RNA-DEPENDENT RNA POLYMERASE"/>
    <property type="match status" value="1"/>
</dbReference>
<feature type="domain" description="RDRP core" evidence="3">
    <location>
        <begin position="497"/>
        <end position="1149"/>
    </location>
</feature>
<comment type="catalytic activity">
    <reaction evidence="1">
        <text>RNA(n) + a ribonucleoside 5'-triphosphate = RNA(n+1) + diphosphate</text>
        <dbReference type="Rhea" id="RHEA:21248"/>
        <dbReference type="Rhea" id="RHEA-COMP:14527"/>
        <dbReference type="Rhea" id="RHEA-COMP:17342"/>
        <dbReference type="ChEBI" id="CHEBI:33019"/>
        <dbReference type="ChEBI" id="CHEBI:61557"/>
        <dbReference type="ChEBI" id="CHEBI:140395"/>
        <dbReference type="EC" id="2.7.7.48"/>
    </reaction>
</comment>
<dbReference type="InterPro" id="IPR057596">
    <property type="entry name" value="RDRP_core"/>
</dbReference>
<dbReference type="Proteomes" id="UP001628179">
    <property type="component" value="Unassembled WGS sequence"/>
</dbReference>
<evidence type="ECO:0000259" key="3">
    <source>
        <dbReference type="Pfam" id="PF05183"/>
    </source>
</evidence>
<keyword evidence="1" id="KW-0694">RNA-binding</keyword>
<comment type="similarity">
    <text evidence="1">Belongs to the RdRP family.</text>
</comment>
<dbReference type="GeneID" id="98180816"/>
<reference evidence="4 5" key="1">
    <citation type="submission" date="2024-09" db="EMBL/GenBank/DDBJ databases">
        <title>Itraconazole resistance in Madurella fahalii resulting from another homologue of gene encoding cytochrome P450 14-alpha sterol demethylase (CYP51).</title>
        <authorList>
            <person name="Yoshioka I."/>
            <person name="Fahal A.H."/>
            <person name="Kaneko S."/>
            <person name="Yaguchi T."/>
        </authorList>
    </citation>
    <scope>NUCLEOTIDE SEQUENCE [LARGE SCALE GENOMIC DNA]</scope>
    <source>
        <strain evidence="4 5">IFM 68171</strain>
    </source>
</reference>
<organism evidence="4 5">
    <name type="scientific">Madurella fahalii</name>
    <dbReference type="NCBI Taxonomy" id="1157608"/>
    <lineage>
        <taxon>Eukaryota</taxon>
        <taxon>Fungi</taxon>
        <taxon>Dikarya</taxon>
        <taxon>Ascomycota</taxon>
        <taxon>Pezizomycotina</taxon>
        <taxon>Sordariomycetes</taxon>
        <taxon>Sordariomycetidae</taxon>
        <taxon>Sordariales</taxon>
        <taxon>Sordariales incertae sedis</taxon>
        <taxon>Madurella</taxon>
    </lineage>
</organism>